<name>A0A0W0STX9_9GAMM</name>
<sequence>MSYGKLQLLLLGLLLDILGQRVAFSEVLFNCDGSQAYPCLVQESLNSVNPVMNLRDIRLIRNYYSGDISGIDSLNLSASAMPNAVGWGEVKNYIEQQAPAMPQKIIVVDLRQESHGYLNGMAINLTTAHNWININKTNEEIKLAEKNWLFFLKSQMMVSGVLTPQQFETHDYLQGRSIEIHTIQDEEEAVKEKGLDYVRFYVSDHRAPVDNEVDRFVEFYKHLEANTWLHIHCRGGKGRSTSFLALVDMLNNADKVSFEEILARQAAIPPFYNLGLIVRSDPELTPFYIERLQFLRQFYYYSQASIHGYKGTWSEWKNSREVALGHDIFQWGYDKSFYLK</sequence>
<dbReference type="SUPFAM" id="SSF52799">
    <property type="entry name" value="(Phosphotyrosine protein) phosphatases II"/>
    <property type="match status" value="1"/>
</dbReference>
<proteinExistence type="predicted"/>
<dbReference type="PROSITE" id="PS50056">
    <property type="entry name" value="TYR_PHOSPHATASE_2"/>
    <property type="match status" value="1"/>
</dbReference>
<dbReference type="Gene3D" id="3.30.70.1690">
    <property type="match status" value="1"/>
</dbReference>
<feature type="domain" description="Tyrosine specific protein phosphatases" evidence="1">
    <location>
        <begin position="214"/>
        <end position="262"/>
    </location>
</feature>
<accession>A0A0W0STX9</accession>
<protein>
    <submittedName>
        <fullName evidence="2">Tyrosine phosphatase II superfamily transporter protein</fullName>
    </submittedName>
</protein>
<dbReference type="PROSITE" id="PS00383">
    <property type="entry name" value="TYR_PHOSPHATASE_1"/>
    <property type="match status" value="1"/>
</dbReference>
<keyword evidence="3" id="KW-1185">Reference proteome</keyword>
<dbReference type="Gene3D" id="3.90.190.10">
    <property type="entry name" value="Protein tyrosine phosphatase superfamily"/>
    <property type="match status" value="1"/>
</dbReference>
<reference evidence="2 3" key="1">
    <citation type="submission" date="2015-11" db="EMBL/GenBank/DDBJ databases">
        <title>Genomic analysis of 38 Legionella species identifies large and diverse effector repertoires.</title>
        <authorList>
            <person name="Burstein D."/>
            <person name="Amaro F."/>
            <person name="Zusman T."/>
            <person name="Lifshitz Z."/>
            <person name="Cohen O."/>
            <person name="Gilbert J.A."/>
            <person name="Pupko T."/>
            <person name="Shuman H.A."/>
            <person name="Segal G."/>
        </authorList>
    </citation>
    <scope>NUCLEOTIDE SEQUENCE [LARGE SCALE GENOMIC DNA]</scope>
    <source>
        <strain evidence="2 3">ATCC 43878</strain>
    </source>
</reference>
<evidence type="ECO:0000259" key="1">
    <source>
        <dbReference type="PROSITE" id="PS50056"/>
    </source>
</evidence>
<dbReference type="AlphaFoldDB" id="A0A0W0STX9"/>
<dbReference type="EMBL" id="LNXV01000004">
    <property type="protein sequence ID" value="KTC86669.1"/>
    <property type="molecule type" value="Genomic_DNA"/>
</dbReference>
<dbReference type="SMART" id="SM01301">
    <property type="entry name" value="PTPlike_phytase"/>
    <property type="match status" value="1"/>
</dbReference>
<organism evidence="2 3">
    <name type="scientific">Legionella brunensis</name>
    <dbReference type="NCBI Taxonomy" id="29422"/>
    <lineage>
        <taxon>Bacteria</taxon>
        <taxon>Pseudomonadati</taxon>
        <taxon>Pseudomonadota</taxon>
        <taxon>Gammaproteobacteria</taxon>
        <taxon>Legionellales</taxon>
        <taxon>Legionellaceae</taxon>
        <taxon>Legionella</taxon>
    </lineage>
</organism>
<dbReference type="Pfam" id="PF14566">
    <property type="entry name" value="PTPlike_phytase"/>
    <property type="match status" value="1"/>
</dbReference>
<comment type="caution">
    <text evidence="2">The sequence shown here is derived from an EMBL/GenBank/DDBJ whole genome shotgun (WGS) entry which is preliminary data.</text>
</comment>
<dbReference type="InterPro" id="IPR000387">
    <property type="entry name" value="Tyr_Pase_dom"/>
</dbReference>
<evidence type="ECO:0000313" key="3">
    <source>
        <dbReference type="Proteomes" id="UP000054742"/>
    </source>
</evidence>
<evidence type="ECO:0000313" key="2">
    <source>
        <dbReference type="EMBL" id="KTC86669.1"/>
    </source>
</evidence>
<dbReference type="Proteomes" id="UP000054742">
    <property type="component" value="Unassembled WGS sequence"/>
</dbReference>
<dbReference type="STRING" id="29422.Lbru_0610"/>
<dbReference type="RefSeq" id="WP_065235412.1">
    <property type="nucleotide sequence ID" value="NZ_CAAAHU010000007.1"/>
</dbReference>
<dbReference type="InterPro" id="IPR016130">
    <property type="entry name" value="Tyr_Pase_AS"/>
</dbReference>
<gene>
    <name evidence="2" type="ORF">Lbru_0610</name>
</gene>
<dbReference type="InterPro" id="IPR029021">
    <property type="entry name" value="Prot-tyrosine_phosphatase-like"/>
</dbReference>
<dbReference type="PATRIC" id="fig|29422.6.peg.640"/>